<protein>
    <submittedName>
        <fullName evidence="2">Uncharacterized protein</fullName>
    </submittedName>
</protein>
<proteinExistence type="predicted"/>
<dbReference type="AlphaFoldDB" id="A0A0G4QCH5"/>
<evidence type="ECO:0000313" key="3">
    <source>
        <dbReference type="Proteomes" id="UP000183920"/>
    </source>
</evidence>
<feature type="chain" id="PRO_5005196264" evidence="1">
    <location>
        <begin position="19"/>
        <end position="119"/>
    </location>
</feature>
<sequence length="119" mass="12853" precursor="true">MKKLLIISLLSFSAYSHAGTDFESYCKELNGKTKNGKISSLTVVTNSYNNGKTPVLAANIKLEPTSGGSYHYGIMYNATALYDIAKVSFLTQANISVCVGSEKTFPGKDALYMIGLSKH</sequence>
<reference evidence="3" key="1">
    <citation type="submission" date="2015-06" db="EMBL/GenBank/DDBJ databases">
        <authorList>
            <person name="Urmite Genomes"/>
        </authorList>
    </citation>
    <scope>NUCLEOTIDE SEQUENCE [LARGE SCALE GENOMIC DNA]</scope>
    <source>
        <strain evidence="3">CSUR P1867</strain>
    </source>
</reference>
<evidence type="ECO:0000313" key="2">
    <source>
        <dbReference type="EMBL" id="CRL63558.1"/>
    </source>
</evidence>
<dbReference type="Proteomes" id="UP000183920">
    <property type="component" value="Unassembled WGS sequence"/>
</dbReference>
<name>A0A0G4QCH5_9GAMM</name>
<dbReference type="RefSeq" id="WP_072064322.1">
    <property type="nucleotide sequence ID" value="NZ_CVRY01000005.1"/>
</dbReference>
<gene>
    <name evidence="2" type="ORF">BN1804_02538</name>
</gene>
<feature type="signal peptide" evidence="1">
    <location>
        <begin position="1"/>
        <end position="18"/>
    </location>
</feature>
<dbReference type="EMBL" id="CVRY01000005">
    <property type="protein sequence ID" value="CRL63558.1"/>
    <property type="molecule type" value="Genomic_DNA"/>
</dbReference>
<evidence type="ECO:0000256" key="1">
    <source>
        <dbReference type="SAM" id="SignalP"/>
    </source>
</evidence>
<keyword evidence="1" id="KW-0732">Signal</keyword>
<accession>A0A0G4QCH5</accession>
<organism evidence="2 3">
    <name type="scientific">Proteus penneri</name>
    <dbReference type="NCBI Taxonomy" id="102862"/>
    <lineage>
        <taxon>Bacteria</taxon>
        <taxon>Pseudomonadati</taxon>
        <taxon>Pseudomonadota</taxon>
        <taxon>Gammaproteobacteria</taxon>
        <taxon>Enterobacterales</taxon>
        <taxon>Morganellaceae</taxon>
        <taxon>Proteus</taxon>
    </lineage>
</organism>